<dbReference type="GeneID" id="27339433"/>
<dbReference type="InterPro" id="IPR056125">
    <property type="entry name" value="DUF7708"/>
</dbReference>
<dbReference type="InterPro" id="IPR056884">
    <property type="entry name" value="NPHP3-like_N"/>
</dbReference>
<reference evidence="5 6" key="1">
    <citation type="submission" date="2015-01" db="EMBL/GenBank/DDBJ databases">
        <title>The Genome Sequence of Cladophialophora immunda CBS83496.</title>
        <authorList>
            <consortium name="The Broad Institute Genomics Platform"/>
            <person name="Cuomo C."/>
            <person name="de Hoog S."/>
            <person name="Gorbushina A."/>
            <person name="Stielow B."/>
            <person name="Teixiera M."/>
            <person name="Abouelleil A."/>
            <person name="Chapman S.B."/>
            <person name="Priest M."/>
            <person name="Young S.K."/>
            <person name="Wortman J."/>
            <person name="Nusbaum C."/>
            <person name="Birren B."/>
        </authorList>
    </citation>
    <scope>NUCLEOTIDE SEQUENCE [LARGE SCALE GENOMIC DNA]</scope>
    <source>
        <strain evidence="5 6">CBS 83496</strain>
    </source>
</reference>
<dbReference type="RefSeq" id="XP_016253600.1">
    <property type="nucleotide sequence ID" value="XM_016386672.1"/>
</dbReference>
<evidence type="ECO:0000259" key="4">
    <source>
        <dbReference type="Pfam" id="PF24883"/>
    </source>
</evidence>
<protein>
    <recommendedName>
        <fullName evidence="7">Fungal STAND N-terminal Goodbye domain-containing protein</fullName>
    </recommendedName>
</protein>
<feature type="coiled-coil region" evidence="2">
    <location>
        <begin position="250"/>
        <end position="298"/>
    </location>
</feature>
<dbReference type="Proteomes" id="UP000054466">
    <property type="component" value="Unassembled WGS sequence"/>
</dbReference>
<gene>
    <name evidence="5" type="ORF">PV07_00239</name>
</gene>
<name>A0A0D2DCE3_9EURO</name>
<accession>A0A0D2DCE3</accession>
<dbReference type="VEuPathDB" id="FungiDB:PV07_00239"/>
<dbReference type="PANTHER" id="PTHR40619:SF3">
    <property type="entry name" value="FUNGAL STAND N-TERMINAL GOODBYE DOMAIN-CONTAINING PROTEIN"/>
    <property type="match status" value="1"/>
</dbReference>
<dbReference type="OrthoDB" id="5389929at2759"/>
<keyword evidence="2" id="KW-0175">Coiled coil</keyword>
<dbReference type="HOGENOM" id="CLU_479793_0_0_1"/>
<sequence>MNEYGTVRRVSTPSRLSASRLKRSWFRRGNLNNSATENLDAAAAVSTGDAAFKQSLDAQLDAQLLVQAKGTKEEVEMQIEEARAAYMSWLEGRQTGSRRYGTAFQVFITRFSNFLTAYSGIVEVVKNASAPYGNLAYGTLSLLLIVVVNKTGNDEKIAKALADLEYSFPRLNLLSDIYPEPQIEKLVAEAYRDMVDFARKAVLYYISAPTRYLAAGDPQQEVEFRMSIESLRHKLVEVNLESTVLLHQRAKYIEEQNEALLRGNRELKQQMRVIEDLNMDLRSQLERLRQTIHEEQVQRDRKEFANFRALVNVPETSDHTDIQSCKRTLGGAFPVLMGAKPGKIARWYSQLTPDVLNNEESYRVWLESDRSCLLLLGGASLMEGRANISTCSWLSPATIYVAEDQLSENRHVAFHCCHPQILSEKCGVHEAILSLICQIVGWKPDILRQNSSFLSLARTISWKDAGDDVVNAMFKMLSDLLTELRSEEPVYIILDRADQCDYRPFQLVQKLMEVIRKARSIVKMMVVMDSAHWGIDSWLCDGLKEDSEGSFVGRWDWDQQQLGFQDLSSFLN</sequence>
<evidence type="ECO:0008006" key="7">
    <source>
        <dbReference type="Google" id="ProtNLM"/>
    </source>
</evidence>
<dbReference type="PANTHER" id="PTHR40619">
    <property type="entry name" value="FUNGAL STAND N-TERMINAL GOODBYE DOMAIN-CONTAINING PROTEIN"/>
    <property type="match status" value="1"/>
</dbReference>
<evidence type="ECO:0000313" key="5">
    <source>
        <dbReference type="EMBL" id="KIW33384.1"/>
    </source>
</evidence>
<evidence type="ECO:0000256" key="1">
    <source>
        <dbReference type="ARBA" id="ARBA00022737"/>
    </source>
</evidence>
<dbReference type="Pfam" id="PF24883">
    <property type="entry name" value="NPHP3_N"/>
    <property type="match status" value="1"/>
</dbReference>
<proteinExistence type="predicted"/>
<dbReference type="STRING" id="569365.A0A0D2DCE3"/>
<evidence type="ECO:0000313" key="6">
    <source>
        <dbReference type="Proteomes" id="UP000054466"/>
    </source>
</evidence>
<evidence type="ECO:0000256" key="2">
    <source>
        <dbReference type="SAM" id="Coils"/>
    </source>
</evidence>
<dbReference type="AlphaFoldDB" id="A0A0D2DCE3"/>
<feature type="domain" description="Nephrocystin 3-like N-terminal" evidence="4">
    <location>
        <begin position="399"/>
        <end position="526"/>
    </location>
</feature>
<keyword evidence="1" id="KW-0677">Repeat</keyword>
<keyword evidence="6" id="KW-1185">Reference proteome</keyword>
<dbReference type="EMBL" id="KN847040">
    <property type="protein sequence ID" value="KIW33384.1"/>
    <property type="molecule type" value="Genomic_DNA"/>
</dbReference>
<dbReference type="Pfam" id="PF24809">
    <property type="entry name" value="DUF7708"/>
    <property type="match status" value="1"/>
</dbReference>
<feature type="domain" description="DUF7708" evidence="3">
    <location>
        <begin position="107"/>
        <end position="246"/>
    </location>
</feature>
<organism evidence="5 6">
    <name type="scientific">Cladophialophora immunda</name>
    <dbReference type="NCBI Taxonomy" id="569365"/>
    <lineage>
        <taxon>Eukaryota</taxon>
        <taxon>Fungi</taxon>
        <taxon>Dikarya</taxon>
        <taxon>Ascomycota</taxon>
        <taxon>Pezizomycotina</taxon>
        <taxon>Eurotiomycetes</taxon>
        <taxon>Chaetothyriomycetidae</taxon>
        <taxon>Chaetothyriales</taxon>
        <taxon>Herpotrichiellaceae</taxon>
        <taxon>Cladophialophora</taxon>
    </lineage>
</organism>
<evidence type="ECO:0000259" key="3">
    <source>
        <dbReference type="Pfam" id="PF24809"/>
    </source>
</evidence>